<dbReference type="AlphaFoldDB" id="A0A329QFM8"/>
<dbReference type="InterPro" id="IPR051699">
    <property type="entry name" value="Rpn/YhgA-like_nuclease"/>
</dbReference>
<evidence type="ECO:0000313" key="3">
    <source>
        <dbReference type="Proteomes" id="UP000250462"/>
    </source>
</evidence>
<organism evidence="2 3">
    <name type="scientific">Phytoactinopolyspora halophila</name>
    <dbReference type="NCBI Taxonomy" id="1981511"/>
    <lineage>
        <taxon>Bacteria</taxon>
        <taxon>Bacillati</taxon>
        <taxon>Actinomycetota</taxon>
        <taxon>Actinomycetes</taxon>
        <taxon>Jiangellales</taxon>
        <taxon>Jiangellaceae</taxon>
        <taxon>Phytoactinopolyspora</taxon>
    </lineage>
</organism>
<dbReference type="PANTHER" id="PTHR34611:SF2">
    <property type="entry name" value="INACTIVE RECOMBINATION-PROMOTING NUCLEASE-LIKE PROTEIN RPNE-RELATED"/>
    <property type="match status" value="1"/>
</dbReference>
<dbReference type="PANTHER" id="PTHR34611">
    <property type="match status" value="1"/>
</dbReference>
<evidence type="ECO:0000313" key="2">
    <source>
        <dbReference type="EMBL" id="RAW11177.1"/>
    </source>
</evidence>
<evidence type="ECO:0000259" key="1">
    <source>
        <dbReference type="Pfam" id="PF04754"/>
    </source>
</evidence>
<reference evidence="2 3" key="1">
    <citation type="submission" date="2018-06" db="EMBL/GenBank/DDBJ databases">
        <title>Phytoactinopolyspora halophila sp. nov., a novel halophilic actinomycete isolated from a saline soil in China.</title>
        <authorList>
            <person name="Tang S.-K."/>
        </authorList>
    </citation>
    <scope>NUCLEOTIDE SEQUENCE [LARGE SCALE GENOMIC DNA]</scope>
    <source>
        <strain evidence="2 3">YIM 96934</strain>
    </source>
</reference>
<feature type="domain" description="Transposase (putative) YhgA-like" evidence="1">
    <location>
        <begin position="52"/>
        <end position="220"/>
    </location>
</feature>
<dbReference type="Proteomes" id="UP000250462">
    <property type="component" value="Unassembled WGS sequence"/>
</dbReference>
<gene>
    <name evidence="2" type="ORF">DPM12_17245</name>
</gene>
<dbReference type="GO" id="GO:1990238">
    <property type="term" value="F:double-stranded DNA endonuclease activity"/>
    <property type="evidence" value="ECO:0007669"/>
    <property type="project" value="TreeGrafter"/>
</dbReference>
<comment type="caution">
    <text evidence="2">The sequence shown here is derived from an EMBL/GenBank/DDBJ whole genome shotgun (WGS) entry which is preliminary data.</text>
</comment>
<feature type="non-terminal residue" evidence="2">
    <location>
        <position position="233"/>
    </location>
</feature>
<dbReference type="EMBL" id="QMIG01000022">
    <property type="protein sequence ID" value="RAW11177.1"/>
    <property type="molecule type" value="Genomic_DNA"/>
</dbReference>
<dbReference type="GO" id="GO:0006310">
    <property type="term" value="P:DNA recombination"/>
    <property type="evidence" value="ECO:0007669"/>
    <property type="project" value="TreeGrafter"/>
</dbReference>
<accession>A0A329QFM8</accession>
<protein>
    <recommendedName>
        <fullName evidence="1">Transposase (putative) YhgA-like domain-containing protein</fullName>
    </recommendedName>
</protein>
<sequence>MALNGVHGIYLVPRTGELDPVAVMLPALERAPNLSVLACTVPGMSSQSGGAHDAVFRRILGEPANAASQIRAAVPAALVDRLDLDQLSRACGSFVDATLRWRHSDLLFTAPLDGHAAFIYVLIEHQSGAGPLMPFRMLRYVVRIWDSHLSEHPRATRLPAIIPLVVHHNRRPWAGPTNVLDLLDLDRDTTHAAQPYLPRFQFLLDDLAHLDDHALRTRPLTPPVRLTLLLLTI</sequence>
<dbReference type="InterPro" id="IPR006842">
    <property type="entry name" value="Transposase_31"/>
</dbReference>
<dbReference type="Pfam" id="PF04754">
    <property type="entry name" value="Transposase_31"/>
    <property type="match status" value="1"/>
</dbReference>
<keyword evidence="3" id="KW-1185">Reference proteome</keyword>
<proteinExistence type="predicted"/>
<name>A0A329QFM8_9ACTN</name>